<feature type="compositionally biased region" description="Low complexity" evidence="1">
    <location>
        <begin position="98"/>
        <end position="117"/>
    </location>
</feature>
<accession>A0A9N9GQT9</accession>
<dbReference type="AlphaFoldDB" id="A0A9N9GQT9"/>
<reference evidence="2" key="1">
    <citation type="submission" date="2021-06" db="EMBL/GenBank/DDBJ databases">
        <authorList>
            <person name="Kallberg Y."/>
            <person name="Tangrot J."/>
            <person name="Rosling A."/>
        </authorList>
    </citation>
    <scope>NUCLEOTIDE SEQUENCE</scope>
    <source>
        <strain evidence="2">BR232B</strain>
    </source>
</reference>
<dbReference type="EMBL" id="CAJVPI010001581">
    <property type="protein sequence ID" value="CAG8619431.1"/>
    <property type="molecule type" value="Genomic_DNA"/>
</dbReference>
<feature type="compositionally biased region" description="Basic and acidic residues" evidence="1">
    <location>
        <begin position="65"/>
        <end position="76"/>
    </location>
</feature>
<evidence type="ECO:0000313" key="2">
    <source>
        <dbReference type="EMBL" id="CAG8619431.1"/>
    </source>
</evidence>
<evidence type="ECO:0000313" key="3">
    <source>
        <dbReference type="Proteomes" id="UP000789739"/>
    </source>
</evidence>
<feature type="region of interest" description="Disordered" evidence="1">
    <location>
        <begin position="36"/>
        <end position="122"/>
    </location>
</feature>
<name>A0A9N9GQT9_9GLOM</name>
<proteinExistence type="predicted"/>
<evidence type="ECO:0000256" key="1">
    <source>
        <dbReference type="SAM" id="MobiDB-lite"/>
    </source>
</evidence>
<feature type="compositionally biased region" description="Basic residues" evidence="1">
    <location>
        <begin position="41"/>
        <end position="51"/>
    </location>
</feature>
<dbReference type="Proteomes" id="UP000789739">
    <property type="component" value="Unassembled WGS sequence"/>
</dbReference>
<sequence length="144" mass="15947">MVCRFGLKIISASQSTMRLTNLNDVKLETQYDQVHRANISSRRRQERRRNRTPPPSYEEVSSMLRRRESIGDERNRSASPVHRAPINQNVANNGNSVGGEAESRSSNSSSGLANANLDNNIPVTRGVSDVSMIDANSPPINENV</sequence>
<protein>
    <submittedName>
        <fullName evidence="2">4132_t:CDS:1</fullName>
    </submittedName>
</protein>
<organism evidence="2 3">
    <name type="scientific">Paraglomus brasilianum</name>
    <dbReference type="NCBI Taxonomy" id="144538"/>
    <lineage>
        <taxon>Eukaryota</taxon>
        <taxon>Fungi</taxon>
        <taxon>Fungi incertae sedis</taxon>
        <taxon>Mucoromycota</taxon>
        <taxon>Glomeromycotina</taxon>
        <taxon>Glomeromycetes</taxon>
        <taxon>Paraglomerales</taxon>
        <taxon>Paraglomeraceae</taxon>
        <taxon>Paraglomus</taxon>
    </lineage>
</organism>
<feature type="compositionally biased region" description="Polar residues" evidence="1">
    <location>
        <begin position="86"/>
        <end position="95"/>
    </location>
</feature>
<comment type="caution">
    <text evidence="2">The sequence shown here is derived from an EMBL/GenBank/DDBJ whole genome shotgun (WGS) entry which is preliminary data.</text>
</comment>
<keyword evidence="3" id="KW-1185">Reference proteome</keyword>
<gene>
    <name evidence="2" type="ORF">PBRASI_LOCUS8619</name>
</gene>